<sequence length="132" mass="15140">MADSSEIFEAVSLTKDYYFKECINNKGKFIYDYHPAKELKKSQYNMLRHAGTVYSMLEVFELTEDRELLEKAEKGLDYLIARIEDTETDGTASKVLVQNDRIKLGGNGLSLIALAKYSHLANTDKYKRLCKN</sequence>
<proteinExistence type="predicted"/>
<reference evidence="2" key="1">
    <citation type="submission" date="2016-10" db="EMBL/GenBank/DDBJ databases">
        <authorList>
            <person name="de Groot N.N."/>
        </authorList>
    </citation>
    <scope>NUCLEOTIDE SEQUENCE [LARGE SCALE GENOMIC DNA]</scope>
    <source>
        <strain evidence="2">10nlg</strain>
    </source>
</reference>
<comment type="caution">
    <text evidence="1">The sequence shown here is derived from an EMBL/GenBank/DDBJ whole genome shotgun (WGS) entry which is preliminary data.</text>
</comment>
<dbReference type="AlphaFoldDB" id="A0A1H9TWS3"/>
<dbReference type="SUPFAM" id="SSF48208">
    <property type="entry name" value="Six-hairpin glycosidases"/>
    <property type="match status" value="1"/>
</dbReference>
<dbReference type="InterPro" id="IPR008928">
    <property type="entry name" value="6-hairpin_glycosidase_sf"/>
</dbReference>
<dbReference type="GO" id="GO:0005975">
    <property type="term" value="P:carbohydrate metabolic process"/>
    <property type="evidence" value="ECO:0007669"/>
    <property type="project" value="InterPro"/>
</dbReference>
<dbReference type="Gene3D" id="1.50.10.10">
    <property type="match status" value="1"/>
</dbReference>
<dbReference type="OrthoDB" id="9810718at2"/>
<dbReference type="RefSeq" id="WP_093072868.1">
    <property type="nucleotide sequence ID" value="NZ_FOGV01000011.1"/>
</dbReference>
<keyword evidence="2" id="KW-1185">Reference proteome</keyword>
<accession>A0A1H9TWS3</accession>
<name>A0A1H9TWS3_9BACI</name>
<protein>
    <submittedName>
        <fullName evidence="1">Uncharacterized protein</fullName>
    </submittedName>
</protein>
<dbReference type="Proteomes" id="UP000199318">
    <property type="component" value="Unassembled WGS sequence"/>
</dbReference>
<dbReference type="EMBL" id="FOGV01000011">
    <property type="protein sequence ID" value="SES01576.1"/>
    <property type="molecule type" value="Genomic_DNA"/>
</dbReference>
<dbReference type="InterPro" id="IPR012341">
    <property type="entry name" value="6hp_glycosidase-like_sf"/>
</dbReference>
<gene>
    <name evidence="1" type="ORF">SAMN05444126_11170</name>
</gene>
<organism evidence="1 2">
    <name type="scientific">Salisediminibacterium halotolerans</name>
    <dbReference type="NCBI Taxonomy" id="517425"/>
    <lineage>
        <taxon>Bacteria</taxon>
        <taxon>Bacillati</taxon>
        <taxon>Bacillota</taxon>
        <taxon>Bacilli</taxon>
        <taxon>Bacillales</taxon>
        <taxon>Bacillaceae</taxon>
        <taxon>Salisediminibacterium</taxon>
    </lineage>
</organism>
<dbReference type="STRING" id="1464123.SAMN05444126_11170"/>
<evidence type="ECO:0000313" key="2">
    <source>
        <dbReference type="Proteomes" id="UP000199318"/>
    </source>
</evidence>
<evidence type="ECO:0000313" key="1">
    <source>
        <dbReference type="EMBL" id="SES01576.1"/>
    </source>
</evidence>